<keyword evidence="2 3" id="KW-0694">RNA-binding</keyword>
<dbReference type="Proteomes" id="UP000313948">
    <property type="component" value="Chromosome"/>
</dbReference>
<dbReference type="InterPro" id="IPR023620">
    <property type="entry name" value="SmpB"/>
</dbReference>
<dbReference type="CDD" id="cd09294">
    <property type="entry name" value="SmpB"/>
    <property type="match status" value="1"/>
</dbReference>
<dbReference type="PANTHER" id="PTHR30308:SF2">
    <property type="entry name" value="SSRA-BINDING PROTEIN"/>
    <property type="match status" value="1"/>
</dbReference>
<sequence length="237" mass="26382">MTHDPSSSFPQVPSSRDASGVAWVERPDISVDPDAVRAGNGQRLPGCAGLGWNAAPSVRVHDQGVPVSPTKQRKPTAAEKAKAEADKRSVVARNKKASHDYHIDETIEAGLALTGTEVKSLRMGRASLVDGWVEIDRGEAWLQGVHIPEYSQGTWTNHAVRRKRKLLLHRDEIDKLASKSREKGHTVVPLELYFIRGRAKVLIALARGKKEYDKRHALREKQDVREAQRAMSLRVNR</sequence>
<dbReference type="SUPFAM" id="SSF74982">
    <property type="entry name" value="Small protein B (SmpB)"/>
    <property type="match status" value="1"/>
</dbReference>
<dbReference type="PROSITE" id="PS01317">
    <property type="entry name" value="SSRP"/>
    <property type="match status" value="1"/>
</dbReference>
<dbReference type="InterPro" id="IPR000037">
    <property type="entry name" value="SsrA-bd_prot"/>
</dbReference>
<comment type="subcellular location">
    <subcellularLocation>
        <location evidence="3">Cytoplasm</location>
    </subcellularLocation>
    <text evidence="3">The tmRNA-SmpB complex associates with stalled 70S ribosomes.</text>
</comment>
<evidence type="ECO:0000256" key="3">
    <source>
        <dbReference type="HAMAP-Rule" id="MF_00023"/>
    </source>
</evidence>
<keyword evidence="6" id="KW-1185">Reference proteome</keyword>
<name>A0ABX5VL73_9MICO</name>
<dbReference type="InterPro" id="IPR020081">
    <property type="entry name" value="SsrA-bd_prot_CS"/>
</dbReference>
<dbReference type="PANTHER" id="PTHR30308">
    <property type="entry name" value="TMRNA-BINDING COMPONENT OF TRANS-TRANSLATION TAGGING COMPLEX"/>
    <property type="match status" value="1"/>
</dbReference>
<evidence type="ECO:0000313" key="6">
    <source>
        <dbReference type="Proteomes" id="UP000313948"/>
    </source>
</evidence>
<comment type="function">
    <text evidence="3">Required for rescue of stalled ribosomes mediated by trans-translation. Binds to transfer-messenger RNA (tmRNA), required for stable association of tmRNA with ribosomes. tmRNA and SmpB together mimic tRNA shape, replacing the anticodon stem-loop with SmpB. tmRNA is encoded by the ssrA gene; the 2 termini fold to resemble tRNA(Ala) and it encodes a 'tag peptide', a short internal open reading frame. During trans-translation Ala-aminoacylated tmRNA acts like a tRNA, entering the A-site of stalled ribosomes, displacing the stalled mRNA. The ribosome then switches to translate the ORF on the tmRNA; the nascent peptide is terminated with the 'tag peptide' encoded by the tmRNA and targeted for degradation. The ribosome is freed to recommence translation, which seems to be the essential function of trans-translation.</text>
</comment>
<organism evidence="5 6">
    <name type="scientific">Georgenia wutianyii</name>
    <dbReference type="NCBI Taxonomy" id="2585135"/>
    <lineage>
        <taxon>Bacteria</taxon>
        <taxon>Bacillati</taxon>
        <taxon>Actinomycetota</taxon>
        <taxon>Actinomycetes</taxon>
        <taxon>Micrococcales</taxon>
        <taxon>Bogoriellaceae</taxon>
        <taxon>Georgenia</taxon>
    </lineage>
</organism>
<feature type="compositionally biased region" description="Polar residues" evidence="4">
    <location>
        <begin position="1"/>
        <end position="17"/>
    </location>
</feature>
<evidence type="ECO:0000256" key="2">
    <source>
        <dbReference type="ARBA" id="ARBA00022884"/>
    </source>
</evidence>
<reference evidence="5 6" key="1">
    <citation type="submission" date="2019-05" db="EMBL/GenBank/DDBJ databases">
        <title>Georgenia *** sp. nov., and Georgenia *** sp. nov., isolated from the intestinal contents of plateau pika (Ochotona curzoniae) in the Qinghai-Tibet plateau of China.</title>
        <authorList>
            <person name="Tian Z."/>
        </authorList>
    </citation>
    <scope>NUCLEOTIDE SEQUENCE [LARGE SCALE GENOMIC DNA]</scope>
    <source>
        <strain evidence="5 6">Z294</strain>
    </source>
</reference>
<protein>
    <recommendedName>
        <fullName evidence="3">SsrA-binding protein</fullName>
    </recommendedName>
    <alternativeName>
        <fullName evidence="3">Small protein B</fullName>
    </alternativeName>
</protein>
<dbReference type="NCBIfam" id="TIGR00086">
    <property type="entry name" value="smpB"/>
    <property type="match status" value="1"/>
</dbReference>
<evidence type="ECO:0000256" key="4">
    <source>
        <dbReference type="SAM" id="MobiDB-lite"/>
    </source>
</evidence>
<dbReference type="NCBIfam" id="NF003843">
    <property type="entry name" value="PRK05422.1"/>
    <property type="match status" value="1"/>
</dbReference>
<keyword evidence="1 3" id="KW-0963">Cytoplasm</keyword>
<feature type="region of interest" description="Disordered" evidence="4">
    <location>
        <begin position="1"/>
        <end position="93"/>
    </location>
</feature>
<proteinExistence type="inferred from homology"/>
<gene>
    <name evidence="3 5" type="primary">smpB</name>
    <name evidence="5" type="ORF">FE251_03400</name>
</gene>
<comment type="similarity">
    <text evidence="3">Belongs to the SmpB family.</text>
</comment>
<dbReference type="Pfam" id="PF01668">
    <property type="entry name" value="SmpB"/>
    <property type="match status" value="1"/>
</dbReference>
<dbReference type="HAMAP" id="MF_00023">
    <property type="entry name" value="SmpB"/>
    <property type="match status" value="1"/>
</dbReference>
<dbReference type="EMBL" id="CP040899">
    <property type="protein sequence ID" value="QDB78531.1"/>
    <property type="molecule type" value="Genomic_DNA"/>
</dbReference>
<dbReference type="Gene3D" id="2.40.280.10">
    <property type="match status" value="1"/>
</dbReference>
<feature type="compositionally biased region" description="Basic and acidic residues" evidence="4">
    <location>
        <begin position="76"/>
        <end position="89"/>
    </location>
</feature>
<evidence type="ECO:0000256" key="1">
    <source>
        <dbReference type="ARBA" id="ARBA00022490"/>
    </source>
</evidence>
<accession>A0ABX5VL73</accession>
<evidence type="ECO:0000313" key="5">
    <source>
        <dbReference type="EMBL" id="QDB78531.1"/>
    </source>
</evidence>